<dbReference type="Gene3D" id="2.100.10.30">
    <property type="entry name" value="Jacalin-like lectin domain"/>
    <property type="match status" value="3"/>
</dbReference>
<sequence>MAFTTAIGCITVVALLAISSVESYPFPVYYTVWYGSSKGYHFNDYTTHGLSSPSVVGVDKIYIRYKSTDVLAVQFTYRLSNGNCQMGSYHGGGTEYEGSDSFISLSKDEYVSRMSGRSNRNIYYLHFIIRNSITGRTRSYGYGYNQGGQHFTIAGPIYAIYGHAGSRVYYLGAYLPTPTTELYGYVDGSGFWDSVTSHFPAITRLQQVIGCITILALLAISSVESYPFPVYNTVWYGSSKGYHFNDYTRHGLSSTSVVGVDKIYIHYKSTDVLAVQFTYRLSNGGCQLGYYHGDGAEGGGSNSIISLSKDEYVARISGRYEITIRYLQFVIQNSITGRTRSYSYGYNRGQHFTIAGPIYAIYGHSGSRIDNLGVYLSTPATELHGYIRGTGFWDPVTSHFPAITRLQQVCIRSGADIDSVLFTYLTTTGSYTSGRYGGGGGGEGCFTLESYERISSVQIYKSETKGGVIIGLQFTISSSTSVRTYVQGPFGRLSGDGITLRRDTGVLGFYGYYTSTRLTGLGLIGH</sequence>
<evidence type="ECO:0000313" key="3">
    <source>
        <dbReference type="EMBL" id="WNS50098.1"/>
    </source>
</evidence>
<dbReference type="InterPro" id="IPR036404">
    <property type="entry name" value="Jacalin-like_lectin_dom_sf"/>
</dbReference>
<organism evidence="3">
    <name type="scientific">Halisarca dujardinii</name>
    <name type="common">Dujardin's slime sponge</name>
    <dbReference type="NCBI Taxonomy" id="2583056"/>
    <lineage>
        <taxon>Eukaryota</taxon>
        <taxon>Metazoa</taxon>
        <taxon>Porifera</taxon>
        <taxon>Demospongiae</taxon>
        <taxon>Verongimorpha</taxon>
        <taxon>Chondrillida</taxon>
        <taxon>Halisarcidae</taxon>
        <taxon>Halisarca</taxon>
    </lineage>
</organism>
<dbReference type="InterPro" id="IPR001229">
    <property type="entry name" value="Jacalin-like_lectin_dom"/>
</dbReference>
<dbReference type="PANTHER" id="PTHR47293">
    <property type="entry name" value="JACALIN-RELATED LECTIN 3"/>
    <property type="match status" value="1"/>
</dbReference>
<proteinExistence type="evidence at transcript level"/>
<accession>A0AA96MKL5</accession>
<protein>
    <submittedName>
        <fullName evidence="3">Jacalin-related lectin-like protein</fullName>
    </submittedName>
</protein>
<dbReference type="PROSITE" id="PS51752">
    <property type="entry name" value="JACALIN_LECTIN"/>
    <property type="match status" value="2"/>
</dbReference>
<dbReference type="AlphaFoldDB" id="A0AA96MKL5"/>
<dbReference type="SMART" id="SM00915">
    <property type="entry name" value="Jacalin"/>
    <property type="match status" value="1"/>
</dbReference>
<name>A0AA96MKL5_HALDU</name>
<feature type="chain" id="PRO_5041697422" evidence="1">
    <location>
        <begin position="24"/>
        <end position="526"/>
    </location>
</feature>
<feature type="signal peptide" evidence="1">
    <location>
        <begin position="1"/>
        <end position="23"/>
    </location>
</feature>
<reference evidence="3" key="1">
    <citation type="submission" date="2023-08" db="EMBL/GenBank/DDBJ databases">
        <authorList>
            <person name="Adameyko K."/>
            <person name="Kravchuk O."/>
            <person name="Lyupina Y."/>
        </authorList>
    </citation>
    <scope>NUCLEOTIDE SEQUENCE</scope>
</reference>
<feature type="domain" description="Jacalin-type lectin" evidence="2">
    <location>
        <begin position="230"/>
        <end position="378"/>
    </location>
</feature>
<dbReference type="PANTHER" id="PTHR47293:SF43">
    <property type="entry name" value="PENTATRICOPEPTIDE REPEAT-CONTAINING PROTEIN DWY1, CHLOROPLASTIC"/>
    <property type="match status" value="1"/>
</dbReference>
<dbReference type="EMBL" id="OR460175">
    <property type="protein sequence ID" value="WNS50098.1"/>
    <property type="molecule type" value="mRNA"/>
</dbReference>
<feature type="domain" description="Jacalin-type lectin" evidence="2">
    <location>
        <begin position="28"/>
        <end position="177"/>
    </location>
</feature>
<dbReference type="SUPFAM" id="SSF51101">
    <property type="entry name" value="Mannose-binding lectins"/>
    <property type="match status" value="3"/>
</dbReference>
<keyword evidence="1" id="KW-0732">Signal</keyword>
<evidence type="ECO:0000256" key="1">
    <source>
        <dbReference type="SAM" id="SignalP"/>
    </source>
</evidence>
<evidence type="ECO:0000259" key="2">
    <source>
        <dbReference type="PROSITE" id="PS51752"/>
    </source>
</evidence>
<dbReference type="Pfam" id="PF01419">
    <property type="entry name" value="Jacalin"/>
    <property type="match status" value="3"/>
</dbReference>